<dbReference type="SMART" id="SM00320">
    <property type="entry name" value="WD40"/>
    <property type="match status" value="7"/>
</dbReference>
<evidence type="ECO:0000256" key="1">
    <source>
        <dbReference type="ARBA" id="ARBA00022574"/>
    </source>
</evidence>
<feature type="domain" description="EML-like second beta-propeller" evidence="5">
    <location>
        <begin position="1100"/>
        <end position="1367"/>
    </location>
</feature>
<dbReference type="InterPro" id="IPR055442">
    <property type="entry name" value="Beta-prop_EML-like_2nd"/>
</dbReference>
<evidence type="ECO:0000256" key="4">
    <source>
        <dbReference type="SAM" id="MobiDB-lite"/>
    </source>
</evidence>
<dbReference type="GO" id="GO:0008017">
    <property type="term" value="F:microtubule binding"/>
    <property type="evidence" value="ECO:0007669"/>
    <property type="project" value="TreeGrafter"/>
</dbReference>
<keyword evidence="2" id="KW-0677">Repeat</keyword>
<evidence type="ECO:0000256" key="2">
    <source>
        <dbReference type="ARBA" id="ARBA00022737"/>
    </source>
</evidence>
<evidence type="ECO:0000256" key="3">
    <source>
        <dbReference type="PROSITE-ProRule" id="PRU00221"/>
    </source>
</evidence>
<feature type="compositionally biased region" description="Low complexity" evidence="4">
    <location>
        <begin position="579"/>
        <end position="590"/>
    </location>
</feature>
<feature type="repeat" description="WD" evidence="3">
    <location>
        <begin position="1221"/>
        <end position="1262"/>
    </location>
</feature>
<keyword evidence="1 3" id="KW-0853">WD repeat</keyword>
<feature type="compositionally biased region" description="Polar residues" evidence="4">
    <location>
        <begin position="198"/>
        <end position="215"/>
    </location>
</feature>
<feature type="region of interest" description="Disordered" evidence="4">
    <location>
        <begin position="1011"/>
        <end position="1073"/>
    </location>
</feature>
<keyword evidence="7" id="KW-1185">Reference proteome</keyword>
<dbReference type="FunFam" id="2.130.10.10:FF:000320">
    <property type="entry name" value="echinoderm microtubule-associated protein-like 6"/>
    <property type="match status" value="1"/>
</dbReference>
<feature type="compositionally biased region" description="Low complexity" evidence="4">
    <location>
        <begin position="555"/>
        <end position="569"/>
    </location>
</feature>
<dbReference type="PROSITE" id="PS50082">
    <property type="entry name" value="WD_REPEATS_2"/>
    <property type="match status" value="3"/>
</dbReference>
<feature type="repeat" description="WD" evidence="3">
    <location>
        <begin position="1093"/>
        <end position="1125"/>
    </location>
</feature>
<dbReference type="EMBL" id="JALJOR010000001">
    <property type="protein sequence ID" value="KAK9828859.1"/>
    <property type="molecule type" value="Genomic_DNA"/>
</dbReference>
<evidence type="ECO:0000259" key="5">
    <source>
        <dbReference type="Pfam" id="PF23414"/>
    </source>
</evidence>
<organism evidence="6 7">
    <name type="scientific">[Myrmecia] bisecta</name>
    <dbReference type="NCBI Taxonomy" id="41462"/>
    <lineage>
        <taxon>Eukaryota</taxon>
        <taxon>Viridiplantae</taxon>
        <taxon>Chlorophyta</taxon>
        <taxon>core chlorophytes</taxon>
        <taxon>Trebouxiophyceae</taxon>
        <taxon>Trebouxiales</taxon>
        <taxon>Trebouxiaceae</taxon>
        <taxon>Myrmecia</taxon>
    </lineage>
</organism>
<feature type="region of interest" description="Disordered" evidence="4">
    <location>
        <begin position="167"/>
        <end position="220"/>
    </location>
</feature>
<evidence type="ECO:0000313" key="7">
    <source>
        <dbReference type="Proteomes" id="UP001489004"/>
    </source>
</evidence>
<dbReference type="InterPro" id="IPR005108">
    <property type="entry name" value="HELP"/>
</dbReference>
<reference evidence="6 7" key="1">
    <citation type="journal article" date="2024" name="Nat. Commun.">
        <title>Phylogenomics reveals the evolutionary origins of lichenization in chlorophyte algae.</title>
        <authorList>
            <person name="Puginier C."/>
            <person name="Libourel C."/>
            <person name="Otte J."/>
            <person name="Skaloud P."/>
            <person name="Haon M."/>
            <person name="Grisel S."/>
            <person name="Petersen M."/>
            <person name="Berrin J.G."/>
            <person name="Delaux P.M."/>
            <person name="Dal Grande F."/>
            <person name="Keller J."/>
        </authorList>
    </citation>
    <scope>NUCLEOTIDE SEQUENCE [LARGE SCALE GENOMIC DNA]</scope>
    <source>
        <strain evidence="6 7">SAG 2043</strain>
    </source>
</reference>
<sequence>MVSWGPKPGNKQDGRPRTPGNWGVPRAGLDLRVQGSVCATDPYALAKQARAQTAPPQYAAEEEDWNDIVPPQKTARDRARPAWTPGGQHFSAMAALPETNHPRPLHEPTYMPATQGGTQRAPRTVGQLEHCLREWTWKHRELHESRRTTLGRALMLASGFDKRLLRSANSPEANRASDTTASGGWRSARGSTLHRRASFNTETNPTLPSMASVQAASPAWEGKDIRELSSAERWALKRHQAIAKAHEQRGSIPALTAGILDPFSPTPMSTAFTESTGVWGAPPPKRMSQHAELAASRAASQGQENLSQAAQDKAALKDLALTRAQLLAAWSRLLAAERKQPGQAPPCLELELTEAEADALIFVHGRRKAEWASPWSGVGDGTVAVGDVLLVAKLVEAVLTDPSHTLNQQKVVHGAPRAGAQLEGRILVPPCRTPLYAPSAFDFQAAAARSAQQPSARLELEAVHGYAGFDNTCPNLFYAHDGSIVYYTAGVGLAAARQATASGGQRYANLEETFPGTDCGGAIETAIKEAHERPEGALIDAGPSPASSGTPNPRPTAAAALLPAESGPARTITAGPAKPGDQPASSQAPAAVPPGAKPCVAIWTLDGCKEQRCLYHEEGSRGITALAFCGGKGRWLTTVATDNQHTVRVWDWSVGRVVAQGPGYQGAPPQVYGAVWDQDLDQGEARFLTFGVKHLKQWDRTTDPRNSYAGRICAWSGAEPQTVLCAAFLPAGMDGRLAYFARMRRGVTVPRRAQFEGVIATGHPNGAVYFWRERAVIATLQSYQLPAKVNLLQESKPEGSQGVRCLRFWDLGPEDSLAAKMQGGGAASARRGVMRIAPLTVPGAGEGVSAAIRSLDVRPDGTAVLVGTHGCDVWELALDLDQDQTPQVDPDLDGAEDSELGIFADGQGPAASRAAAVTIPTTTAAVAIPTAAVATPTPTAAVAIPTTTMAGTIPTTTEAVTIPTTTAATTTLADVAAEVPNAGAGAGPLPVSSSASHGQGASAAASILQQNLPPIPPHGAQTGTTGSKPAPAHPPGSANPHIGTASHAAASSSSTQAEQAAAERRASGNQAGPNPLAAVTAAAAAAKLPKRLVCGHSGNLYAVAVHPSNPDVYVTACDDNEVLVWHARQRHPLGLPIYASAAARAVAFAEPHGHHIAVGLEDGALEVYDRKRRRIMHTRRCQHEISEVKYAPCGNVLATASHDCVIDLYNVGKGYQCYARCRGHSATVAHLDFSTDSRILQSTCHANEIMYWDVLTGRQLAQCQRDRKWRTWTCPFGFPVLGIWGDTAAVSGTDINAVCRDPQERLLVSADDFGHLSLFNWPCIVATAGSRIYGGHSAHVMGVRFNADGSRVISVGGHDRSVFQWRVVQTDDCLDTEINSLRNDGPALAPVLQRTSVAEQLMNRQKTPSAAGYVKARLAQMQSHLNCELEKLRLTDGGSKGTAQPVVAPPGKVWGPANAKGTIFGWVDPPAQG</sequence>
<feature type="compositionally biased region" description="Low complexity" evidence="4">
    <location>
        <begin position="1044"/>
        <end position="1060"/>
    </location>
</feature>
<feature type="compositionally biased region" description="Polar residues" evidence="4">
    <location>
        <begin position="167"/>
        <end position="182"/>
    </location>
</feature>
<dbReference type="InterPro" id="IPR050630">
    <property type="entry name" value="WD_repeat_EMAP"/>
</dbReference>
<dbReference type="Pfam" id="PF03451">
    <property type="entry name" value="HELP"/>
    <property type="match status" value="1"/>
</dbReference>
<dbReference type="Gene3D" id="2.130.10.10">
    <property type="entry name" value="YVTN repeat-like/Quinoprotein amine dehydrogenase"/>
    <property type="match status" value="2"/>
</dbReference>
<proteinExistence type="predicted"/>
<feature type="region of interest" description="Disordered" evidence="4">
    <location>
        <begin position="1"/>
        <end position="27"/>
    </location>
</feature>
<dbReference type="InterPro" id="IPR001680">
    <property type="entry name" value="WD40_rpt"/>
</dbReference>
<accession>A0AAW1R5B3</accession>
<name>A0AAW1R5B3_9CHLO</name>
<comment type="caution">
    <text evidence="6">The sequence shown here is derived from an EMBL/GenBank/DDBJ whole genome shotgun (WGS) entry which is preliminary data.</text>
</comment>
<gene>
    <name evidence="6" type="ORF">WJX72_002429</name>
</gene>
<protein>
    <recommendedName>
        <fullName evidence="5">EML-like second beta-propeller domain-containing protein</fullName>
    </recommendedName>
</protein>
<dbReference type="PANTHER" id="PTHR13720:SF33">
    <property type="entry name" value="HELP DOMAIN-CONTAINING PROTEIN"/>
    <property type="match status" value="1"/>
</dbReference>
<dbReference type="SUPFAM" id="SSF50978">
    <property type="entry name" value="WD40 repeat-like"/>
    <property type="match status" value="1"/>
</dbReference>
<dbReference type="InterPro" id="IPR015943">
    <property type="entry name" value="WD40/YVTN_repeat-like_dom_sf"/>
</dbReference>
<feature type="region of interest" description="Disordered" evidence="4">
    <location>
        <begin position="537"/>
        <end position="593"/>
    </location>
</feature>
<dbReference type="PANTHER" id="PTHR13720">
    <property type="entry name" value="WD-40 REPEAT PROTEIN"/>
    <property type="match status" value="1"/>
</dbReference>
<dbReference type="InterPro" id="IPR036322">
    <property type="entry name" value="WD40_repeat_dom_sf"/>
</dbReference>
<evidence type="ECO:0000313" key="6">
    <source>
        <dbReference type="EMBL" id="KAK9828859.1"/>
    </source>
</evidence>
<feature type="repeat" description="WD" evidence="3">
    <location>
        <begin position="1333"/>
        <end position="1367"/>
    </location>
</feature>
<dbReference type="Proteomes" id="UP001489004">
    <property type="component" value="Unassembled WGS sequence"/>
</dbReference>
<dbReference type="Pfam" id="PF23414">
    <property type="entry name" value="Beta-prop_EML_2"/>
    <property type="match status" value="1"/>
</dbReference>